<comment type="caution">
    <text evidence="4">The sequence shown here is derived from an EMBL/GenBank/DDBJ whole genome shotgun (WGS) entry which is preliminary data.</text>
</comment>
<keyword evidence="2 4" id="KW-0012">Acyltransferase</keyword>
<dbReference type="Pfam" id="PF00583">
    <property type="entry name" value="Acetyltransf_1"/>
    <property type="match status" value="1"/>
</dbReference>
<dbReference type="RefSeq" id="WP_322474435.1">
    <property type="nucleotide sequence ID" value="NZ_JBHRZG010000024.1"/>
</dbReference>
<dbReference type="Proteomes" id="UP001595803">
    <property type="component" value="Unassembled WGS sequence"/>
</dbReference>
<dbReference type="SUPFAM" id="SSF55729">
    <property type="entry name" value="Acyl-CoA N-acyltransferases (Nat)"/>
    <property type="match status" value="1"/>
</dbReference>
<gene>
    <name evidence="4" type="ORF">ACFOSB_22360</name>
</gene>
<name>A0ABV7ZE22_9DEIO</name>
<evidence type="ECO:0000256" key="2">
    <source>
        <dbReference type="ARBA" id="ARBA00023315"/>
    </source>
</evidence>
<dbReference type="InterPro" id="IPR016181">
    <property type="entry name" value="Acyl_CoA_acyltransferase"/>
</dbReference>
<dbReference type="PANTHER" id="PTHR43877">
    <property type="entry name" value="AMINOALKYLPHOSPHONATE N-ACETYLTRANSFERASE-RELATED-RELATED"/>
    <property type="match status" value="1"/>
</dbReference>
<evidence type="ECO:0000313" key="4">
    <source>
        <dbReference type="EMBL" id="MFC3835617.1"/>
    </source>
</evidence>
<evidence type="ECO:0000313" key="5">
    <source>
        <dbReference type="Proteomes" id="UP001595803"/>
    </source>
</evidence>
<evidence type="ECO:0000259" key="3">
    <source>
        <dbReference type="PROSITE" id="PS51186"/>
    </source>
</evidence>
<dbReference type="GO" id="GO:0016746">
    <property type="term" value="F:acyltransferase activity"/>
    <property type="evidence" value="ECO:0007669"/>
    <property type="project" value="UniProtKB-KW"/>
</dbReference>
<sequence length="174" mass="18893">MAERLHVRPLGRSDVEAYREVRLQALCNDPDAFLTTAADFAARPLQSVADRLEPTAHAVTFGAVLDGTLVGLLTLVREESAVLAHRANVYGVSVAPAARGQGVGAALLDAAVAHARTWNGVHSLHLAVIETQAAARRLYERHGFRVWGRQPDAVCRDGALQAEDWMWRPLTQAD</sequence>
<dbReference type="EMBL" id="JBHRZG010000024">
    <property type="protein sequence ID" value="MFC3835617.1"/>
    <property type="molecule type" value="Genomic_DNA"/>
</dbReference>
<evidence type="ECO:0000256" key="1">
    <source>
        <dbReference type="ARBA" id="ARBA00022679"/>
    </source>
</evidence>
<dbReference type="InterPro" id="IPR000182">
    <property type="entry name" value="GNAT_dom"/>
</dbReference>
<keyword evidence="1 4" id="KW-0808">Transferase</keyword>
<dbReference type="Gene3D" id="3.40.630.30">
    <property type="match status" value="1"/>
</dbReference>
<dbReference type="EC" id="2.3.-.-" evidence="4"/>
<organism evidence="4 5">
    <name type="scientific">Deinococcus rufus</name>
    <dbReference type="NCBI Taxonomy" id="2136097"/>
    <lineage>
        <taxon>Bacteria</taxon>
        <taxon>Thermotogati</taxon>
        <taxon>Deinococcota</taxon>
        <taxon>Deinococci</taxon>
        <taxon>Deinococcales</taxon>
        <taxon>Deinococcaceae</taxon>
        <taxon>Deinococcus</taxon>
    </lineage>
</organism>
<proteinExistence type="predicted"/>
<reference evidence="5" key="1">
    <citation type="journal article" date="2019" name="Int. J. Syst. Evol. Microbiol.">
        <title>The Global Catalogue of Microorganisms (GCM) 10K type strain sequencing project: providing services to taxonomists for standard genome sequencing and annotation.</title>
        <authorList>
            <consortium name="The Broad Institute Genomics Platform"/>
            <consortium name="The Broad Institute Genome Sequencing Center for Infectious Disease"/>
            <person name="Wu L."/>
            <person name="Ma J."/>
        </authorList>
    </citation>
    <scope>NUCLEOTIDE SEQUENCE [LARGE SCALE GENOMIC DNA]</scope>
    <source>
        <strain evidence="5">CCTCC AB 2017081</strain>
    </source>
</reference>
<protein>
    <submittedName>
        <fullName evidence="4">GNAT family N-acetyltransferase</fullName>
        <ecNumber evidence="4">2.3.-.-</ecNumber>
    </submittedName>
</protein>
<accession>A0ABV7ZE22</accession>
<keyword evidence="5" id="KW-1185">Reference proteome</keyword>
<dbReference type="CDD" id="cd04301">
    <property type="entry name" value="NAT_SF"/>
    <property type="match status" value="1"/>
</dbReference>
<dbReference type="PROSITE" id="PS51186">
    <property type="entry name" value="GNAT"/>
    <property type="match status" value="1"/>
</dbReference>
<dbReference type="InterPro" id="IPR050832">
    <property type="entry name" value="Bact_Acetyltransf"/>
</dbReference>
<feature type="domain" description="N-acetyltransferase" evidence="3">
    <location>
        <begin position="5"/>
        <end position="171"/>
    </location>
</feature>
<dbReference type="PANTHER" id="PTHR43877:SF2">
    <property type="entry name" value="AMINOALKYLPHOSPHONATE N-ACETYLTRANSFERASE-RELATED"/>
    <property type="match status" value="1"/>
</dbReference>